<dbReference type="Gene3D" id="3.90.550.10">
    <property type="entry name" value="Spore Coat Polysaccharide Biosynthesis Protein SpsA, Chain A"/>
    <property type="match status" value="1"/>
</dbReference>
<dbReference type="CDD" id="cd04194">
    <property type="entry name" value="GT8_A4GalT_like"/>
    <property type="match status" value="1"/>
</dbReference>
<evidence type="ECO:0000256" key="1">
    <source>
        <dbReference type="ARBA" id="ARBA00022676"/>
    </source>
</evidence>
<dbReference type="EC" id="2.-.-.-" evidence="4"/>
<dbReference type="EMBL" id="JAYFUL010000003">
    <property type="protein sequence ID" value="MEA5256907.1"/>
    <property type="molecule type" value="Genomic_DNA"/>
</dbReference>
<proteinExistence type="predicted"/>
<keyword evidence="2 4" id="KW-0808">Transferase</keyword>
<evidence type="ECO:0000256" key="2">
    <source>
        <dbReference type="ARBA" id="ARBA00022679"/>
    </source>
</evidence>
<dbReference type="InterPro" id="IPR002495">
    <property type="entry name" value="Glyco_trans_8"/>
</dbReference>
<dbReference type="InterPro" id="IPR029044">
    <property type="entry name" value="Nucleotide-diphossugar_trans"/>
</dbReference>
<evidence type="ECO:0000313" key="5">
    <source>
        <dbReference type="Proteomes" id="UP001304671"/>
    </source>
</evidence>
<dbReference type="SUPFAM" id="SSF53448">
    <property type="entry name" value="Nucleotide-diphospho-sugar transferases"/>
    <property type="match status" value="1"/>
</dbReference>
<dbReference type="GO" id="GO:0016740">
    <property type="term" value="F:transferase activity"/>
    <property type="evidence" value="ECO:0007669"/>
    <property type="project" value="UniProtKB-KW"/>
</dbReference>
<keyword evidence="1" id="KW-0328">Glycosyltransferase</keyword>
<name>A0ABU5QIM8_9BACT</name>
<keyword evidence="5" id="KW-1185">Reference proteome</keyword>
<comment type="caution">
    <text evidence="4">The sequence shown here is derived from an EMBL/GenBank/DDBJ whole genome shotgun (WGS) entry which is preliminary data.</text>
</comment>
<keyword evidence="3" id="KW-0479">Metal-binding</keyword>
<dbReference type="InterPro" id="IPR050748">
    <property type="entry name" value="Glycosyltrans_8_dom-fam"/>
</dbReference>
<accession>A0ABU5QIM8</accession>
<dbReference type="RefSeq" id="WP_323246926.1">
    <property type="nucleotide sequence ID" value="NZ_JAYFUL010000003.1"/>
</dbReference>
<dbReference type="Proteomes" id="UP001304671">
    <property type="component" value="Unassembled WGS sequence"/>
</dbReference>
<evidence type="ECO:0000256" key="3">
    <source>
        <dbReference type="ARBA" id="ARBA00022723"/>
    </source>
</evidence>
<protein>
    <submittedName>
        <fullName evidence="4">Glycosyltransferase family 8 protein</fullName>
        <ecNumber evidence="4">2.-.-.-</ecNumber>
    </submittedName>
</protein>
<evidence type="ECO:0000313" key="4">
    <source>
        <dbReference type="EMBL" id="MEA5256907.1"/>
    </source>
</evidence>
<dbReference type="PANTHER" id="PTHR13778">
    <property type="entry name" value="GLYCOSYLTRANSFERASE 8 DOMAIN-CONTAINING PROTEIN"/>
    <property type="match status" value="1"/>
</dbReference>
<sequence>MMKQNKPITIVVASDNHFVVLIAALLKSIDLNHKTDEHINFYIIEDHISAESKSQLEKIVSPERISIKWVKSREIVPHNVFFPVDSSSFPISIFFRLFAPYIIDETLEKLIYLDVDTIVQDDISKLWNIPLNEHTIGAVQDYSKTIDCEWAGIPNYAALGLTPDTKYFNSGVLLINPKKWREEDITNKVIAILIKYKKYVRMADQYGLNVVFANKWLELDPKWNWFALYKDENPSLIHFVEIKPIFLNYKFNPTFKDEFYRYLSLTPWKNFTPISGNWRLLRKIQNKLKKILLKLI</sequence>
<organism evidence="4 5">
    <name type="scientific">Arcicella aquatica</name>
    <dbReference type="NCBI Taxonomy" id="217141"/>
    <lineage>
        <taxon>Bacteria</taxon>
        <taxon>Pseudomonadati</taxon>
        <taxon>Bacteroidota</taxon>
        <taxon>Cytophagia</taxon>
        <taxon>Cytophagales</taxon>
        <taxon>Flectobacillaceae</taxon>
        <taxon>Arcicella</taxon>
    </lineage>
</organism>
<dbReference type="PANTHER" id="PTHR13778:SF47">
    <property type="entry name" value="LIPOPOLYSACCHARIDE 1,3-GALACTOSYLTRANSFERASE"/>
    <property type="match status" value="1"/>
</dbReference>
<dbReference type="Pfam" id="PF01501">
    <property type="entry name" value="Glyco_transf_8"/>
    <property type="match status" value="1"/>
</dbReference>
<gene>
    <name evidence="4" type="ORF">VB264_03865</name>
</gene>
<reference evidence="4 5" key="1">
    <citation type="submission" date="2023-12" db="EMBL/GenBank/DDBJ databases">
        <title>Novel species of the genus Arcicella isolated from rivers.</title>
        <authorList>
            <person name="Lu H."/>
        </authorList>
    </citation>
    <scope>NUCLEOTIDE SEQUENCE [LARGE SCALE GENOMIC DNA]</scope>
    <source>
        <strain evidence="4 5">LMG 21963</strain>
    </source>
</reference>